<evidence type="ECO:0000256" key="2">
    <source>
        <dbReference type="ARBA" id="ARBA00047778"/>
    </source>
</evidence>
<gene>
    <name evidence="4" type="primary">ureA</name>
    <name evidence="4" type="ORF">GCM10010211_57900</name>
</gene>
<protein>
    <recommendedName>
        <fullName evidence="3">Urease subunit gamma</fullName>
        <ecNumber evidence="3">3.5.1.5</ecNumber>
    </recommendedName>
</protein>
<evidence type="ECO:0000256" key="3">
    <source>
        <dbReference type="RuleBase" id="RU003850"/>
    </source>
</evidence>
<evidence type="ECO:0000313" key="5">
    <source>
        <dbReference type="Proteomes" id="UP000654471"/>
    </source>
</evidence>
<dbReference type="NCBIfam" id="TIGR00193">
    <property type="entry name" value="urease_gam"/>
    <property type="match status" value="1"/>
</dbReference>
<sequence length="102" mass="11132">MNLAPLEIDRLCDHVVADPAHRRRARGVTRNYSEAVAPISEGILEAVRDGRTIAAEYRELGKKIVAAEDVMPGTCDKRPPLQIEAAFMDGTKLILCHVPIGA</sequence>
<dbReference type="Pfam" id="PF00547">
    <property type="entry name" value="Urease_gamma"/>
    <property type="match status" value="1"/>
</dbReference>
<dbReference type="Proteomes" id="UP000654471">
    <property type="component" value="Unassembled WGS sequence"/>
</dbReference>
<comment type="similarity">
    <text evidence="3">Belongs to the urease gamma subunit family.</text>
</comment>
<organism evidence="4 5">
    <name type="scientific">Streptomyces albospinus</name>
    <dbReference type="NCBI Taxonomy" id="285515"/>
    <lineage>
        <taxon>Bacteria</taxon>
        <taxon>Bacillati</taxon>
        <taxon>Actinomycetota</taxon>
        <taxon>Actinomycetes</taxon>
        <taxon>Kitasatosporales</taxon>
        <taxon>Streptomycetaceae</taxon>
        <taxon>Streptomyces</taxon>
    </lineage>
</organism>
<evidence type="ECO:0000313" key="4">
    <source>
        <dbReference type="EMBL" id="GGU84360.1"/>
    </source>
</evidence>
<dbReference type="RefSeq" id="WP_189304861.1">
    <property type="nucleotide sequence ID" value="NZ_BMRP01000025.1"/>
</dbReference>
<dbReference type="CDD" id="cd00390">
    <property type="entry name" value="Urease_gamma"/>
    <property type="match status" value="1"/>
</dbReference>
<accession>A0ABQ2VGK7</accession>
<dbReference type="EMBL" id="BMRP01000025">
    <property type="protein sequence ID" value="GGU84360.1"/>
    <property type="molecule type" value="Genomic_DNA"/>
</dbReference>
<keyword evidence="5" id="KW-1185">Reference proteome</keyword>
<keyword evidence="1 3" id="KW-0378">Hydrolase</keyword>
<dbReference type="Gene3D" id="3.30.280.10">
    <property type="entry name" value="Urease, gamma-like subunit"/>
    <property type="match status" value="1"/>
</dbReference>
<dbReference type="PANTHER" id="PTHR33569">
    <property type="entry name" value="UREASE"/>
    <property type="match status" value="1"/>
</dbReference>
<comment type="subcellular location">
    <subcellularLocation>
        <location evidence="3">Cytoplasm</location>
    </subcellularLocation>
</comment>
<comment type="caution">
    <text evidence="4">The sequence shown here is derived from an EMBL/GenBank/DDBJ whole genome shotgun (WGS) entry which is preliminary data.</text>
</comment>
<proteinExistence type="inferred from homology"/>
<reference evidence="5" key="1">
    <citation type="journal article" date="2019" name="Int. J. Syst. Evol. Microbiol.">
        <title>The Global Catalogue of Microorganisms (GCM) 10K type strain sequencing project: providing services to taxonomists for standard genome sequencing and annotation.</title>
        <authorList>
            <consortium name="The Broad Institute Genomics Platform"/>
            <consortium name="The Broad Institute Genome Sequencing Center for Infectious Disease"/>
            <person name="Wu L."/>
            <person name="Ma J."/>
        </authorList>
    </citation>
    <scope>NUCLEOTIDE SEQUENCE [LARGE SCALE GENOMIC DNA]</scope>
    <source>
        <strain evidence="5">JCM 3399</strain>
    </source>
</reference>
<dbReference type="InterPro" id="IPR050069">
    <property type="entry name" value="Urease_subunit"/>
</dbReference>
<dbReference type="InterPro" id="IPR036463">
    <property type="entry name" value="Urease_gamma_sf"/>
</dbReference>
<name>A0ABQ2VGK7_9ACTN</name>
<comment type="catalytic activity">
    <reaction evidence="2 3">
        <text>urea + 2 H2O + H(+) = hydrogencarbonate + 2 NH4(+)</text>
        <dbReference type="Rhea" id="RHEA:20557"/>
        <dbReference type="ChEBI" id="CHEBI:15377"/>
        <dbReference type="ChEBI" id="CHEBI:15378"/>
        <dbReference type="ChEBI" id="CHEBI:16199"/>
        <dbReference type="ChEBI" id="CHEBI:17544"/>
        <dbReference type="ChEBI" id="CHEBI:28938"/>
        <dbReference type="EC" id="3.5.1.5"/>
    </reaction>
</comment>
<dbReference type="PANTHER" id="PTHR33569:SF1">
    <property type="entry name" value="UREASE"/>
    <property type="match status" value="1"/>
</dbReference>
<dbReference type="EC" id="3.5.1.5" evidence="3"/>
<evidence type="ECO:0000256" key="1">
    <source>
        <dbReference type="ARBA" id="ARBA00022801"/>
    </source>
</evidence>
<dbReference type="InterPro" id="IPR002026">
    <property type="entry name" value="Urease_gamma/gamma-beta_su"/>
</dbReference>
<dbReference type="SUPFAM" id="SSF54111">
    <property type="entry name" value="Urease, gamma-subunit"/>
    <property type="match status" value="1"/>
</dbReference>